<feature type="domain" description="Menorin-like" evidence="2">
    <location>
        <begin position="27"/>
        <end position="101"/>
    </location>
</feature>
<evidence type="ECO:0000259" key="2">
    <source>
        <dbReference type="Pfam" id="PF10223"/>
    </source>
</evidence>
<evidence type="ECO:0000256" key="1">
    <source>
        <dbReference type="ARBA" id="ARBA00044953"/>
    </source>
</evidence>
<name>A0A1B0DLU2_PHLPP</name>
<evidence type="ECO:0000313" key="4">
    <source>
        <dbReference type="Proteomes" id="UP000092462"/>
    </source>
</evidence>
<dbReference type="EMBL" id="AJVK01072884">
    <property type="status" value="NOT_ANNOTATED_CDS"/>
    <property type="molecule type" value="Genomic_DNA"/>
</dbReference>
<proteinExistence type="inferred from homology"/>
<dbReference type="PANTHER" id="PTHR21184:SF6">
    <property type="entry name" value="CONSERVED PLASMA MEMBRANE PROTEIN"/>
    <property type="match status" value="1"/>
</dbReference>
<reference evidence="3" key="1">
    <citation type="submission" date="2022-08" db="UniProtKB">
        <authorList>
            <consortium name="EnsemblMetazoa"/>
        </authorList>
    </citation>
    <scope>IDENTIFICATION</scope>
    <source>
        <strain evidence="3">Israel</strain>
    </source>
</reference>
<evidence type="ECO:0000313" key="3">
    <source>
        <dbReference type="EnsemblMetazoa" id="PPAI009332-PA"/>
    </source>
</evidence>
<dbReference type="PANTHER" id="PTHR21184">
    <property type="entry name" value="MENORIN (DENDRITIC BRANCHING PROTEIN)"/>
    <property type="match status" value="1"/>
</dbReference>
<dbReference type="VEuPathDB" id="VectorBase:PPAI009332"/>
<dbReference type="GO" id="GO:0005615">
    <property type="term" value="C:extracellular space"/>
    <property type="evidence" value="ECO:0007669"/>
    <property type="project" value="TreeGrafter"/>
</dbReference>
<dbReference type="EnsemblMetazoa" id="PPAI009332-RA">
    <property type="protein sequence ID" value="PPAI009332-PA"/>
    <property type="gene ID" value="PPAI009332"/>
</dbReference>
<dbReference type="InterPro" id="IPR019356">
    <property type="entry name" value="Menorin_dom"/>
</dbReference>
<dbReference type="Proteomes" id="UP000092462">
    <property type="component" value="Unassembled WGS sequence"/>
</dbReference>
<comment type="similarity">
    <text evidence="1">Belongs to the menorin family.</text>
</comment>
<sequence>MSIIAGILVLLVQGMLSRVAMVAARENLTAITWAHAVNSQDLLDQTLASDIDMIEADIVLGHLVDDPSGPEIPVMGHPPVNISDVSLKSFLTQILEYNRNWSPQA</sequence>
<keyword evidence="4" id="KW-1185">Reference proteome</keyword>
<accession>A0A1B0DLU2</accession>
<organism evidence="3 4">
    <name type="scientific">Phlebotomus papatasi</name>
    <name type="common">Sandfly</name>
    <dbReference type="NCBI Taxonomy" id="29031"/>
    <lineage>
        <taxon>Eukaryota</taxon>
        <taxon>Metazoa</taxon>
        <taxon>Ecdysozoa</taxon>
        <taxon>Arthropoda</taxon>
        <taxon>Hexapoda</taxon>
        <taxon>Insecta</taxon>
        <taxon>Pterygota</taxon>
        <taxon>Neoptera</taxon>
        <taxon>Endopterygota</taxon>
        <taxon>Diptera</taxon>
        <taxon>Nematocera</taxon>
        <taxon>Psychodoidea</taxon>
        <taxon>Psychodidae</taxon>
        <taxon>Phlebotomus</taxon>
        <taxon>Phlebotomus</taxon>
    </lineage>
</organism>
<dbReference type="AlphaFoldDB" id="A0A1B0DLU2"/>
<protein>
    <recommendedName>
        <fullName evidence="2">Menorin-like domain-containing protein</fullName>
    </recommendedName>
</protein>
<dbReference type="VEuPathDB" id="VectorBase:PPAPM1_000221"/>
<dbReference type="Pfam" id="PF10223">
    <property type="entry name" value="Menorin_N"/>
    <property type="match status" value="1"/>
</dbReference>